<dbReference type="SUPFAM" id="SSF50118">
    <property type="entry name" value="Cell growth inhibitor/plasmid maintenance toxic component"/>
    <property type="match status" value="1"/>
</dbReference>
<name>A0ABU9CJ35_9BURK</name>
<comment type="caution">
    <text evidence="1">The sequence shown here is derived from an EMBL/GenBank/DDBJ whole genome shotgun (WGS) entry which is preliminary data.</text>
</comment>
<dbReference type="EMBL" id="JBBUTH010000004">
    <property type="protein sequence ID" value="MEK8050582.1"/>
    <property type="molecule type" value="Genomic_DNA"/>
</dbReference>
<gene>
    <name evidence="1" type="ORF">AACH10_10060</name>
</gene>
<evidence type="ECO:0000313" key="1">
    <source>
        <dbReference type="EMBL" id="MEK8050582.1"/>
    </source>
</evidence>
<organism evidence="1 2">
    <name type="scientific">Pseudaquabacterium inlustre</name>
    <dbReference type="NCBI Taxonomy" id="2984192"/>
    <lineage>
        <taxon>Bacteria</taxon>
        <taxon>Pseudomonadati</taxon>
        <taxon>Pseudomonadota</taxon>
        <taxon>Betaproteobacteria</taxon>
        <taxon>Burkholderiales</taxon>
        <taxon>Sphaerotilaceae</taxon>
        <taxon>Pseudaquabacterium</taxon>
    </lineage>
</organism>
<protein>
    <submittedName>
        <fullName evidence="1">Type II toxin-antitoxin system PemK/MazF family toxin</fullName>
    </submittedName>
</protein>
<sequence length="112" mass="12086">MLAIARRRVVLLPFPFSDLSAQKLRPALVLADAGREDWLLCQITSRPYADPQAVPLSEHDFASGGLHLMSFARPAKLFTANAGLIQSIAGELTPAAHQRVCEALIALLNEPG</sequence>
<evidence type="ECO:0000313" key="2">
    <source>
        <dbReference type="Proteomes" id="UP001365405"/>
    </source>
</evidence>
<keyword evidence="2" id="KW-1185">Reference proteome</keyword>
<dbReference type="Pfam" id="PF02452">
    <property type="entry name" value="PemK_toxin"/>
    <property type="match status" value="1"/>
</dbReference>
<accession>A0ABU9CJ35</accession>
<dbReference type="Proteomes" id="UP001365405">
    <property type="component" value="Unassembled WGS sequence"/>
</dbReference>
<reference evidence="1 2" key="1">
    <citation type="submission" date="2024-04" db="EMBL/GenBank/DDBJ databases">
        <title>Novel species of the genus Ideonella isolated from streams.</title>
        <authorList>
            <person name="Lu H."/>
        </authorList>
    </citation>
    <scope>NUCLEOTIDE SEQUENCE [LARGE SCALE GENOMIC DNA]</scope>
    <source>
        <strain evidence="1 2">DXS22W</strain>
    </source>
</reference>
<dbReference type="RefSeq" id="WP_341410449.1">
    <property type="nucleotide sequence ID" value="NZ_JBBUTH010000004.1"/>
</dbReference>
<dbReference type="InterPro" id="IPR003477">
    <property type="entry name" value="PemK-like"/>
</dbReference>
<proteinExistence type="predicted"/>